<evidence type="ECO:0000256" key="1">
    <source>
        <dbReference type="SAM" id="MobiDB-lite"/>
    </source>
</evidence>
<dbReference type="AlphaFoldDB" id="C1IJE6"/>
<feature type="non-terminal residue" evidence="2">
    <location>
        <position position="1"/>
    </location>
</feature>
<protein>
    <submittedName>
        <fullName evidence="2">Uncharacterized protein</fullName>
    </submittedName>
</protein>
<accession>C1IJE6</accession>
<dbReference type="InterPro" id="IPR006939">
    <property type="entry name" value="SNF5"/>
</dbReference>
<evidence type="ECO:0000313" key="2">
    <source>
        <dbReference type="EMBL" id="ACF15209.1"/>
    </source>
</evidence>
<feature type="region of interest" description="Disordered" evidence="1">
    <location>
        <begin position="178"/>
        <end position="235"/>
    </location>
</feature>
<reference evidence="2" key="1">
    <citation type="journal article" date="2009" name="Parasitology">
        <title>Differentially expressed parasite genes involved in host recognition and invasion of the triactinomyxon stage of Myxobolus cerebralis (Myxozoa).</title>
        <authorList>
            <person name="Eszterbauer E."/>
            <person name="Kallert D.M."/>
            <person name="Grabner D."/>
            <person name="El-Matbouli M."/>
        </authorList>
    </citation>
    <scope>NUCLEOTIDE SEQUENCE</scope>
</reference>
<dbReference type="EMBL" id="EU595013">
    <property type="protein sequence ID" value="ACF15209.1"/>
    <property type="molecule type" value="mRNA"/>
</dbReference>
<dbReference type="GO" id="GO:0000228">
    <property type="term" value="C:nuclear chromosome"/>
    <property type="evidence" value="ECO:0007669"/>
    <property type="project" value="InterPro"/>
</dbReference>
<name>C1IJE6_9CNID</name>
<feature type="compositionally biased region" description="Acidic residues" evidence="1">
    <location>
        <begin position="208"/>
        <end position="235"/>
    </location>
</feature>
<sequence length="235" mass="26506">ARVAVARPEVKRSTLFPVRLELPDGTNDIFLWPSVDAKITPVMFVRRLAQEKGFTDDVALGSLVSKLQGQIAAFKVIWEKKVASLASGVCPRDLRTFKLAVDLGNFVLTDRFEWDVNNLNNSPEVLAEVLAHDLGLKREHELAICHAVRVQLFQFWEEEAPQPVKEETPSSFIRLDASQWTPKVAPREEERLPPGAEGRFAATKRGEEEMDEEDMDIDEGDDDDDDNGEDMDEDD</sequence>
<dbReference type="GO" id="GO:0006338">
    <property type="term" value="P:chromatin remodeling"/>
    <property type="evidence" value="ECO:0007669"/>
    <property type="project" value="InterPro"/>
</dbReference>
<proteinExistence type="evidence at transcript level"/>
<dbReference type="Pfam" id="PF04855">
    <property type="entry name" value="SNF5"/>
    <property type="match status" value="1"/>
</dbReference>
<organism evidence="2">
    <name type="scientific">Myxobolus cerebralis</name>
    <dbReference type="NCBI Taxonomy" id="59783"/>
    <lineage>
        <taxon>Eukaryota</taxon>
        <taxon>Metazoa</taxon>
        <taxon>Cnidaria</taxon>
        <taxon>Myxozoa</taxon>
        <taxon>Myxosporea</taxon>
        <taxon>Bivalvulida</taxon>
        <taxon>Platysporina</taxon>
        <taxon>Myxobolidae</taxon>
        <taxon>Myxobolus</taxon>
    </lineage>
</organism>